<dbReference type="InterPro" id="IPR004360">
    <property type="entry name" value="Glyas_Fos-R_dOase_dom"/>
</dbReference>
<evidence type="ECO:0000313" key="5">
    <source>
        <dbReference type="Proteomes" id="UP000295506"/>
    </source>
</evidence>
<reference evidence="3 5" key="2">
    <citation type="submission" date="2019-03" db="EMBL/GenBank/DDBJ databases">
        <title>Genomic Encyclopedia of Type Strains, Phase IV (KMG-IV): sequencing the most valuable type-strain genomes for metagenomic binning, comparative biology and taxonomic classification.</title>
        <authorList>
            <person name="Goeker M."/>
        </authorList>
    </citation>
    <scope>NUCLEOTIDE SEQUENCE [LARGE SCALE GENOMIC DNA]</scope>
    <source>
        <strain evidence="3 5">DSM 101483</strain>
    </source>
</reference>
<evidence type="ECO:0000313" key="2">
    <source>
        <dbReference type="EMBL" id="AMK10437.1"/>
    </source>
</evidence>
<organism evidence="3 5">
    <name type="scientific">Pseudodesulfovibrio indicus</name>
    <dbReference type="NCBI Taxonomy" id="1716143"/>
    <lineage>
        <taxon>Bacteria</taxon>
        <taxon>Pseudomonadati</taxon>
        <taxon>Thermodesulfobacteriota</taxon>
        <taxon>Desulfovibrionia</taxon>
        <taxon>Desulfovibrionales</taxon>
        <taxon>Desulfovibrionaceae</taxon>
    </lineage>
</organism>
<protein>
    <recommendedName>
        <fullName evidence="1">VOC domain-containing protein</fullName>
    </recommendedName>
</protein>
<dbReference type="InterPro" id="IPR037523">
    <property type="entry name" value="VOC_core"/>
</dbReference>
<gene>
    <name evidence="2" type="ORF">AWY79_04560</name>
    <name evidence="3" type="ORF">EDC59_104161</name>
</gene>
<dbReference type="Pfam" id="PF00903">
    <property type="entry name" value="Glyoxalase"/>
    <property type="match status" value="2"/>
</dbReference>
<reference evidence="2 4" key="1">
    <citation type="journal article" date="2016" name="Front. Microbiol.">
        <title>Genome Sequence of the Piezophilic, Mesophilic Sulfate-Reducing Bacterium Desulfovibrio indicus J2T.</title>
        <authorList>
            <person name="Cao J."/>
            <person name="Maignien L."/>
            <person name="Shao Z."/>
            <person name="Alain K."/>
            <person name="Jebbar M."/>
        </authorList>
    </citation>
    <scope>NUCLEOTIDE SEQUENCE [LARGE SCALE GENOMIC DNA]</scope>
    <source>
        <strain evidence="2 4">J2</strain>
    </source>
</reference>
<dbReference type="InterPro" id="IPR052164">
    <property type="entry name" value="Anthracycline_SecMetBiosynth"/>
</dbReference>
<dbReference type="KEGG" id="dej:AWY79_04560"/>
<dbReference type="PROSITE" id="PS51257">
    <property type="entry name" value="PROKAR_LIPOPROTEIN"/>
    <property type="match status" value="1"/>
</dbReference>
<feature type="domain" description="VOC" evidence="1">
    <location>
        <begin position="49"/>
        <end position="162"/>
    </location>
</feature>
<dbReference type="SUPFAM" id="SSF54593">
    <property type="entry name" value="Glyoxalase/Bleomycin resistance protein/Dihydroxybiphenyl dioxygenase"/>
    <property type="match status" value="1"/>
</dbReference>
<accession>A0A126QKU9</accession>
<dbReference type="Gene3D" id="3.10.180.10">
    <property type="entry name" value="2,3-Dihydroxybiphenyl 1,2-Dioxygenase, domain 1"/>
    <property type="match status" value="2"/>
</dbReference>
<evidence type="ECO:0000313" key="4">
    <source>
        <dbReference type="Proteomes" id="UP000055611"/>
    </source>
</evidence>
<dbReference type="InterPro" id="IPR029068">
    <property type="entry name" value="Glyas_Bleomycin-R_OHBP_Dase"/>
</dbReference>
<proteinExistence type="predicted"/>
<sequence>MTRSPGVHLLPVHALLAAALLAGLLFGCSSKINLPPVTPDAGGLSYTGKFVWYDLHVPDIDGVARFYDAVLDWGMERTDPGSSKVKTIFHKGRLIGSVFELTEAGPAAGWVACASVPDVDGAAARAVKQGGRVVAAPTDKPYRGRMATIRDPQSARMALLHSPVGDPRDEGPGDGLFLGAELWTPDVEAGAKFYAGLLGYQLAAVRLKQGTYVMLLAEGKPRGGLTAPLASLPAALWIPQVAVSDIEGTVQRVEENGGTVLLRPDPASRPNRTAVFADPSGAILGVREFVPPRE</sequence>
<dbReference type="PANTHER" id="PTHR33993:SF14">
    <property type="entry name" value="GB|AAF24581.1"/>
    <property type="match status" value="1"/>
</dbReference>
<name>A0A126QKU9_9BACT</name>
<dbReference type="EMBL" id="SOBK01000004">
    <property type="protein sequence ID" value="TDT89168.1"/>
    <property type="molecule type" value="Genomic_DNA"/>
</dbReference>
<dbReference type="PROSITE" id="PS51819">
    <property type="entry name" value="VOC"/>
    <property type="match status" value="2"/>
</dbReference>
<dbReference type="Proteomes" id="UP000295506">
    <property type="component" value="Unassembled WGS sequence"/>
</dbReference>
<dbReference type="EMBL" id="CP014206">
    <property type="protein sequence ID" value="AMK10437.1"/>
    <property type="molecule type" value="Genomic_DNA"/>
</dbReference>
<evidence type="ECO:0000313" key="3">
    <source>
        <dbReference type="EMBL" id="TDT89168.1"/>
    </source>
</evidence>
<dbReference type="PANTHER" id="PTHR33993">
    <property type="entry name" value="GLYOXALASE-RELATED"/>
    <property type="match status" value="1"/>
</dbReference>
<dbReference type="AlphaFoldDB" id="A0A126QKU9"/>
<dbReference type="Proteomes" id="UP000055611">
    <property type="component" value="Chromosome"/>
</dbReference>
<dbReference type="CDD" id="cd07247">
    <property type="entry name" value="SgaA_N_like"/>
    <property type="match status" value="2"/>
</dbReference>
<evidence type="ECO:0000259" key="1">
    <source>
        <dbReference type="PROSITE" id="PS51819"/>
    </source>
</evidence>
<keyword evidence="4" id="KW-1185">Reference proteome</keyword>
<feature type="domain" description="VOC" evidence="1">
    <location>
        <begin position="176"/>
        <end position="289"/>
    </location>
</feature>
<dbReference type="RefSeq" id="WP_066800905.1">
    <property type="nucleotide sequence ID" value="NZ_CP014206.1"/>
</dbReference>
<dbReference type="OrthoDB" id="9792323at2"/>